<dbReference type="AlphaFoldDB" id="A0A5B7CZ35"/>
<evidence type="ECO:0000256" key="1">
    <source>
        <dbReference type="SAM" id="MobiDB-lite"/>
    </source>
</evidence>
<dbReference type="Proteomes" id="UP000324222">
    <property type="component" value="Unassembled WGS sequence"/>
</dbReference>
<proteinExistence type="predicted"/>
<evidence type="ECO:0000313" key="2">
    <source>
        <dbReference type="EMBL" id="MPC14690.1"/>
    </source>
</evidence>
<feature type="region of interest" description="Disordered" evidence="1">
    <location>
        <begin position="1"/>
        <end position="23"/>
    </location>
</feature>
<protein>
    <submittedName>
        <fullName evidence="2">Uncharacterized protein</fullName>
    </submittedName>
</protein>
<accession>A0A5B7CZ35</accession>
<organism evidence="2 3">
    <name type="scientific">Portunus trituberculatus</name>
    <name type="common">Swimming crab</name>
    <name type="synonym">Neptunus trituberculatus</name>
    <dbReference type="NCBI Taxonomy" id="210409"/>
    <lineage>
        <taxon>Eukaryota</taxon>
        <taxon>Metazoa</taxon>
        <taxon>Ecdysozoa</taxon>
        <taxon>Arthropoda</taxon>
        <taxon>Crustacea</taxon>
        <taxon>Multicrustacea</taxon>
        <taxon>Malacostraca</taxon>
        <taxon>Eumalacostraca</taxon>
        <taxon>Eucarida</taxon>
        <taxon>Decapoda</taxon>
        <taxon>Pleocyemata</taxon>
        <taxon>Brachyura</taxon>
        <taxon>Eubrachyura</taxon>
        <taxon>Portunoidea</taxon>
        <taxon>Portunidae</taxon>
        <taxon>Portuninae</taxon>
        <taxon>Portunus</taxon>
    </lineage>
</organism>
<name>A0A5B7CZ35_PORTR</name>
<sequence length="116" mass="12839">MLSRSSSVTAIPSGSVQSPRSSGQKLFSISAISFFIWNRKRVEEHRHLLGGGELHVEMGVKVSDHQTSLAQVVQDVLHTQDGSVCVQPQKTSLTSMFVHQENKTDRHITVQCLVEV</sequence>
<evidence type="ECO:0000313" key="3">
    <source>
        <dbReference type="Proteomes" id="UP000324222"/>
    </source>
</evidence>
<reference evidence="2 3" key="1">
    <citation type="submission" date="2019-05" db="EMBL/GenBank/DDBJ databases">
        <title>Another draft genome of Portunus trituberculatus and its Hox gene families provides insights of decapod evolution.</title>
        <authorList>
            <person name="Jeong J.-H."/>
            <person name="Song I."/>
            <person name="Kim S."/>
            <person name="Choi T."/>
            <person name="Kim D."/>
            <person name="Ryu S."/>
            <person name="Kim W."/>
        </authorList>
    </citation>
    <scope>NUCLEOTIDE SEQUENCE [LARGE SCALE GENOMIC DNA]</scope>
    <source>
        <tissue evidence="2">Muscle</tissue>
    </source>
</reference>
<gene>
    <name evidence="2" type="ORF">E2C01_007461</name>
</gene>
<keyword evidence="3" id="KW-1185">Reference proteome</keyword>
<dbReference type="EMBL" id="VSRR010000372">
    <property type="protein sequence ID" value="MPC14690.1"/>
    <property type="molecule type" value="Genomic_DNA"/>
</dbReference>
<comment type="caution">
    <text evidence="2">The sequence shown here is derived from an EMBL/GenBank/DDBJ whole genome shotgun (WGS) entry which is preliminary data.</text>
</comment>